<dbReference type="RefSeq" id="WP_269424779.1">
    <property type="nucleotide sequence ID" value="NZ_JAPWGY010000009.1"/>
</dbReference>
<reference evidence="15" key="1">
    <citation type="submission" date="2022-12" db="EMBL/GenBank/DDBJ databases">
        <title>Bacterial isolates from different developmental stages of Nematostella vectensis.</title>
        <authorList>
            <person name="Fraune S."/>
        </authorList>
    </citation>
    <scope>NUCLEOTIDE SEQUENCE</scope>
    <source>
        <strain evidence="15">G21630-S1</strain>
    </source>
</reference>
<evidence type="ECO:0000313" key="15">
    <source>
        <dbReference type="EMBL" id="MCZ4282633.1"/>
    </source>
</evidence>
<feature type="transmembrane region" description="Helical" evidence="13">
    <location>
        <begin position="58"/>
        <end position="76"/>
    </location>
</feature>
<dbReference type="GO" id="GO:0006508">
    <property type="term" value="P:proteolysis"/>
    <property type="evidence" value="ECO:0007669"/>
    <property type="project" value="UniProtKB-KW"/>
</dbReference>
<name>A0ABT4LNG8_9PROT</name>
<evidence type="ECO:0000259" key="14">
    <source>
        <dbReference type="Pfam" id="PF02163"/>
    </source>
</evidence>
<evidence type="ECO:0000256" key="1">
    <source>
        <dbReference type="ARBA" id="ARBA00001947"/>
    </source>
</evidence>
<evidence type="ECO:0000256" key="5">
    <source>
        <dbReference type="ARBA" id="ARBA00022670"/>
    </source>
</evidence>
<dbReference type="PANTHER" id="PTHR35864:SF1">
    <property type="entry name" value="ZINC METALLOPROTEASE YWHC-RELATED"/>
    <property type="match status" value="1"/>
</dbReference>
<keyword evidence="12 13" id="KW-0472">Membrane</keyword>
<evidence type="ECO:0000256" key="4">
    <source>
        <dbReference type="ARBA" id="ARBA00022475"/>
    </source>
</evidence>
<keyword evidence="6 13" id="KW-0812">Transmembrane</keyword>
<organism evidence="15 16">
    <name type="scientific">Kiloniella laminariae</name>
    <dbReference type="NCBI Taxonomy" id="454162"/>
    <lineage>
        <taxon>Bacteria</taxon>
        <taxon>Pseudomonadati</taxon>
        <taxon>Pseudomonadota</taxon>
        <taxon>Alphaproteobacteria</taxon>
        <taxon>Rhodospirillales</taxon>
        <taxon>Kiloniellaceae</taxon>
        <taxon>Kiloniella</taxon>
    </lineage>
</organism>
<dbReference type="GO" id="GO:0008233">
    <property type="term" value="F:peptidase activity"/>
    <property type="evidence" value="ECO:0007669"/>
    <property type="project" value="UniProtKB-KW"/>
</dbReference>
<keyword evidence="11" id="KW-0482">Metalloprotease</keyword>
<keyword evidence="4" id="KW-1003">Cell membrane</keyword>
<protein>
    <submittedName>
        <fullName evidence="15">Site-2 protease family protein</fullName>
    </submittedName>
</protein>
<keyword evidence="16" id="KW-1185">Reference proteome</keyword>
<gene>
    <name evidence="15" type="ORF">O4H49_17740</name>
</gene>
<keyword evidence="9" id="KW-0862">Zinc</keyword>
<evidence type="ECO:0000313" key="16">
    <source>
        <dbReference type="Proteomes" id="UP001069802"/>
    </source>
</evidence>
<dbReference type="CDD" id="cd06158">
    <property type="entry name" value="S2P-M50_like_1"/>
    <property type="match status" value="1"/>
</dbReference>
<comment type="similarity">
    <text evidence="3">Belongs to the peptidase M50B family.</text>
</comment>
<dbReference type="Proteomes" id="UP001069802">
    <property type="component" value="Unassembled WGS sequence"/>
</dbReference>
<feature type="domain" description="Peptidase M50" evidence="14">
    <location>
        <begin position="126"/>
        <end position="192"/>
    </location>
</feature>
<evidence type="ECO:0000256" key="12">
    <source>
        <dbReference type="ARBA" id="ARBA00023136"/>
    </source>
</evidence>
<dbReference type="Pfam" id="PF02163">
    <property type="entry name" value="Peptidase_M50"/>
    <property type="match status" value="1"/>
</dbReference>
<feature type="transmembrane region" description="Helical" evidence="13">
    <location>
        <begin position="136"/>
        <end position="157"/>
    </location>
</feature>
<evidence type="ECO:0000256" key="2">
    <source>
        <dbReference type="ARBA" id="ARBA00004651"/>
    </source>
</evidence>
<dbReference type="PANTHER" id="PTHR35864">
    <property type="entry name" value="ZINC METALLOPROTEASE MJ0611-RELATED"/>
    <property type="match status" value="1"/>
</dbReference>
<evidence type="ECO:0000256" key="10">
    <source>
        <dbReference type="ARBA" id="ARBA00022989"/>
    </source>
</evidence>
<evidence type="ECO:0000256" key="7">
    <source>
        <dbReference type="ARBA" id="ARBA00022723"/>
    </source>
</evidence>
<dbReference type="InterPro" id="IPR008915">
    <property type="entry name" value="Peptidase_M50"/>
</dbReference>
<keyword evidence="10 13" id="KW-1133">Transmembrane helix</keyword>
<evidence type="ECO:0000256" key="6">
    <source>
        <dbReference type="ARBA" id="ARBA00022692"/>
    </source>
</evidence>
<dbReference type="InterPro" id="IPR052348">
    <property type="entry name" value="Metallopeptidase_M50B"/>
</dbReference>
<comment type="subcellular location">
    <subcellularLocation>
        <location evidence="2">Cell membrane</location>
        <topology evidence="2">Multi-pass membrane protein</topology>
    </subcellularLocation>
</comment>
<sequence>MMDISTFLFGASVWALPVLFAVTLHEAAHAYVAYRLGDDTAYKLGRVTLNPLKHTDPFGTILLPAVLIFSGSPFILGWAKPVPVRFGRLGNPKRDMIFVALAGPLSNLFIALVAAIGIAIIGIIPDIATAWVLQNLRNAIVINLILAVFNMLPILPLDGGRVLTGLLPIPLAIKFSQTERFGMVILLVLIFALPFVGREFGMNLNIIGYIIGTAIDGARPFFEAIAGRNLF</sequence>
<keyword evidence="5 15" id="KW-0645">Protease</keyword>
<evidence type="ECO:0000256" key="3">
    <source>
        <dbReference type="ARBA" id="ARBA00007931"/>
    </source>
</evidence>
<comment type="caution">
    <text evidence="15">The sequence shown here is derived from an EMBL/GenBank/DDBJ whole genome shotgun (WGS) entry which is preliminary data.</text>
</comment>
<evidence type="ECO:0000256" key="9">
    <source>
        <dbReference type="ARBA" id="ARBA00022833"/>
    </source>
</evidence>
<evidence type="ECO:0000256" key="8">
    <source>
        <dbReference type="ARBA" id="ARBA00022801"/>
    </source>
</evidence>
<proteinExistence type="inferred from homology"/>
<evidence type="ECO:0000256" key="11">
    <source>
        <dbReference type="ARBA" id="ARBA00023049"/>
    </source>
</evidence>
<dbReference type="EMBL" id="JAPWGY010000009">
    <property type="protein sequence ID" value="MCZ4282633.1"/>
    <property type="molecule type" value="Genomic_DNA"/>
</dbReference>
<keyword evidence="7" id="KW-0479">Metal-binding</keyword>
<comment type="cofactor">
    <cofactor evidence="1">
        <name>Zn(2+)</name>
        <dbReference type="ChEBI" id="CHEBI:29105"/>
    </cofactor>
</comment>
<keyword evidence="8" id="KW-0378">Hydrolase</keyword>
<feature type="transmembrane region" description="Helical" evidence="13">
    <location>
        <begin position="97"/>
        <end position="124"/>
    </location>
</feature>
<dbReference type="InterPro" id="IPR044537">
    <property type="entry name" value="Rip2-like"/>
</dbReference>
<evidence type="ECO:0000256" key="13">
    <source>
        <dbReference type="SAM" id="Phobius"/>
    </source>
</evidence>
<feature type="transmembrane region" description="Helical" evidence="13">
    <location>
        <begin position="178"/>
        <end position="196"/>
    </location>
</feature>
<accession>A0ABT4LNG8</accession>